<dbReference type="Proteomes" id="UP000561681">
    <property type="component" value="Unassembled WGS sequence"/>
</dbReference>
<evidence type="ECO:0000313" key="2">
    <source>
        <dbReference type="Proteomes" id="UP000561681"/>
    </source>
</evidence>
<gene>
    <name evidence="1" type="ORF">HNP37_003949</name>
</gene>
<dbReference type="EMBL" id="JACHLD010000007">
    <property type="protein sequence ID" value="MBB4803869.1"/>
    <property type="molecule type" value="Genomic_DNA"/>
</dbReference>
<accession>A0A7W7N9V6</accession>
<comment type="caution">
    <text evidence="1">The sequence shown here is derived from an EMBL/GenBank/DDBJ whole genome shotgun (WGS) entry which is preliminary data.</text>
</comment>
<protein>
    <submittedName>
        <fullName evidence="1">Uncharacterized protein</fullName>
    </submittedName>
</protein>
<dbReference type="AlphaFoldDB" id="A0A7W7N9V6"/>
<dbReference type="RefSeq" id="WP_184165990.1">
    <property type="nucleotide sequence ID" value="NZ_JACHLD010000007.1"/>
</dbReference>
<reference evidence="1 2" key="1">
    <citation type="submission" date="2020-08" db="EMBL/GenBank/DDBJ databases">
        <title>Functional genomics of gut bacteria from endangered species of beetles.</title>
        <authorList>
            <person name="Carlos-Shanley C."/>
        </authorList>
    </citation>
    <scope>NUCLEOTIDE SEQUENCE [LARGE SCALE GENOMIC DNA]</scope>
    <source>
        <strain evidence="1 2">S00142</strain>
    </source>
</reference>
<sequence length="134" mass="15724">MNDIQNILNAIFPFVERLLKEYGEFYPLSCAVNLNQEIEHILLEENEDDDCPASASVIDELKKVLYSRKDDFLAVAIFYDVELKEEETSAIAVFVEHKEEELAYTFYFPYELINNDLILGESWKVVNEREIFED</sequence>
<proteinExistence type="predicted"/>
<name>A0A7W7N9V6_9FLAO</name>
<keyword evidence="2" id="KW-1185">Reference proteome</keyword>
<organism evidence="1 2">
    <name type="scientific">Flavobacterium nitrogenifigens</name>
    <dbReference type="NCBI Taxonomy" id="1617283"/>
    <lineage>
        <taxon>Bacteria</taxon>
        <taxon>Pseudomonadati</taxon>
        <taxon>Bacteroidota</taxon>
        <taxon>Flavobacteriia</taxon>
        <taxon>Flavobacteriales</taxon>
        <taxon>Flavobacteriaceae</taxon>
        <taxon>Flavobacterium</taxon>
    </lineage>
</organism>
<evidence type="ECO:0000313" key="1">
    <source>
        <dbReference type="EMBL" id="MBB4803869.1"/>
    </source>
</evidence>